<name>A0AAD9XCL9_9ROSI</name>
<feature type="chain" id="PRO_5042272864" evidence="1">
    <location>
        <begin position="25"/>
        <end position="51"/>
    </location>
</feature>
<accession>A0AAD9XCL9</accession>
<organism evidence="2 3">
    <name type="scientific">Dipteronia dyeriana</name>
    <dbReference type="NCBI Taxonomy" id="168575"/>
    <lineage>
        <taxon>Eukaryota</taxon>
        <taxon>Viridiplantae</taxon>
        <taxon>Streptophyta</taxon>
        <taxon>Embryophyta</taxon>
        <taxon>Tracheophyta</taxon>
        <taxon>Spermatophyta</taxon>
        <taxon>Magnoliopsida</taxon>
        <taxon>eudicotyledons</taxon>
        <taxon>Gunneridae</taxon>
        <taxon>Pentapetalae</taxon>
        <taxon>rosids</taxon>
        <taxon>malvids</taxon>
        <taxon>Sapindales</taxon>
        <taxon>Sapindaceae</taxon>
        <taxon>Hippocastanoideae</taxon>
        <taxon>Acereae</taxon>
        <taxon>Dipteronia</taxon>
    </lineage>
</organism>
<reference evidence="2" key="1">
    <citation type="journal article" date="2023" name="Plant J.">
        <title>Genome sequences and population genomics provide insights into the demographic history, inbreeding, and mutation load of two 'living fossil' tree species of Dipteronia.</title>
        <authorList>
            <person name="Feng Y."/>
            <person name="Comes H.P."/>
            <person name="Chen J."/>
            <person name="Zhu S."/>
            <person name="Lu R."/>
            <person name="Zhang X."/>
            <person name="Li P."/>
            <person name="Qiu J."/>
            <person name="Olsen K.M."/>
            <person name="Qiu Y."/>
        </authorList>
    </citation>
    <scope>NUCLEOTIDE SEQUENCE</scope>
    <source>
        <strain evidence="2">KIB01</strain>
    </source>
</reference>
<proteinExistence type="predicted"/>
<dbReference type="EMBL" id="JANJYI010000003">
    <property type="protein sequence ID" value="KAK2656822.1"/>
    <property type="molecule type" value="Genomic_DNA"/>
</dbReference>
<dbReference type="Proteomes" id="UP001280121">
    <property type="component" value="Unassembled WGS sequence"/>
</dbReference>
<evidence type="ECO:0000313" key="3">
    <source>
        <dbReference type="Proteomes" id="UP001280121"/>
    </source>
</evidence>
<keyword evidence="1" id="KW-0732">Signal</keyword>
<dbReference type="AlphaFoldDB" id="A0AAD9XCL9"/>
<dbReference type="PANTHER" id="PTHR36392">
    <property type="entry name" value="TRANSMEMBRANE PROTEIN"/>
    <property type="match status" value="1"/>
</dbReference>
<evidence type="ECO:0000313" key="2">
    <source>
        <dbReference type="EMBL" id="KAK2656822.1"/>
    </source>
</evidence>
<keyword evidence="3" id="KW-1185">Reference proteome</keyword>
<sequence>MPHRSRPMTALLAFTGLNVVLVSTISPREGCRQQREAAALAKGIESTQKFL</sequence>
<gene>
    <name evidence="2" type="ORF">Ddye_009874</name>
</gene>
<protein>
    <submittedName>
        <fullName evidence="2">Uncharacterized protein</fullName>
    </submittedName>
</protein>
<comment type="caution">
    <text evidence="2">The sequence shown here is derived from an EMBL/GenBank/DDBJ whole genome shotgun (WGS) entry which is preliminary data.</text>
</comment>
<dbReference type="PANTHER" id="PTHR36392:SF1">
    <property type="entry name" value="TRANSMEMBRANE PROTEIN"/>
    <property type="match status" value="1"/>
</dbReference>
<feature type="signal peptide" evidence="1">
    <location>
        <begin position="1"/>
        <end position="24"/>
    </location>
</feature>
<evidence type="ECO:0000256" key="1">
    <source>
        <dbReference type="SAM" id="SignalP"/>
    </source>
</evidence>